<evidence type="ECO:0000256" key="8">
    <source>
        <dbReference type="ARBA" id="ARBA00022833"/>
    </source>
</evidence>
<dbReference type="Pfam" id="PF20512">
    <property type="entry name" value="PMI_typeI_hel"/>
    <property type="match status" value="1"/>
</dbReference>
<feature type="binding site" evidence="14">
    <location>
        <position position="131"/>
    </location>
    <ligand>
        <name>Zn(2+)</name>
        <dbReference type="ChEBI" id="CHEBI:29105"/>
    </ligand>
</feature>
<dbReference type="CDD" id="cd07011">
    <property type="entry name" value="cupin_PMI_type_I_N"/>
    <property type="match status" value="1"/>
</dbReference>
<dbReference type="Gene3D" id="2.60.120.10">
    <property type="entry name" value="Jelly Rolls"/>
    <property type="match status" value="2"/>
</dbReference>
<dbReference type="InterPro" id="IPR046457">
    <property type="entry name" value="PMI_typeI_cat"/>
</dbReference>
<dbReference type="GO" id="GO:0008270">
    <property type="term" value="F:zinc ion binding"/>
    <property type="evidence" value="ECO:0007669"/>
    <property type="project" value="InterPro"/>
</dbReference>
<dbReference type="PROSITE" id="PS00966">
    <property type="entry name" value="PMI_I_2"/>
    <property type="match status" value="1"/>
</dbReference>
<organism evidence="18 19">
    <name type="scientific">Vibrio europaeus</name>
    <dbReference type="NCBI Taxonomy" id="300876"/>
    <lineage>
        <taxon>Bacteria</taxon>
        <taxon>Pseudomonadati</taxon>
        <taxon>Pseudomonadota</taxon>
        <taxon>Gammaproteobacteria</taxon>
        <taxon>Vibrionales</taxon>
        <taxon>Vibrionaceae</taxon>
        <taxon>Vibrio</taxon>
        <taxon>Vibrio oreintalis group</taxon>
    </lineage>
</organism>
<dbReference type="Pfam" id="PF20511">
    <property type="entry name" value="PMI_typeI_cat"/>
    <property type="match status" value="1"/>
</dbReference>
<gene>
    <name evidence="18" type="ORF">AZ468_02465</name>
</gene>
<evidence type="ECO:0000313" key="18">
    <source>
        <dbReference type="EMBL" id="OAN00006.1"/>
    </source>
</evidence>
<proteinExistence type="inferred from homology"/>
<evidence type="ECO:0000256" key="10">
    <source>
        <dbReference type="ARBA" id="ARBA00029741"/>
    </source>
</evidence>
<dbReference type="NCBIfam" id="TIGR00218">
    <property type="entry name" value="manA"/>
    <property type="match status" value="1"/>
</dbReference>
<evidence type="ECO:0000256" key="3">
    <source>
        <dbReference type="ARBA" id="ARBA00010772"/>
    </source>
</evidence>
<dbReference type="AlphaFoldDB" id="A0A178JDP4"/>
<keyword evidence="6" id="KW-0963">Cytoplasm</keyword>
<dbReference type="PROSITE" id="PS00965">
    <property type="entry name" value="PMI_I_1"/>
    <property type="match status" value="1"/>
</dbReference>
<dbReference type="SUPFAM" id="SSF51182">
    <property type="entry name" value="RmlC-like cupins"/>
    <property type="match status" value="1"/>
</dbReference>
<comment type="caution">
    <text evidence="18">The sequence shown here is derived from an EMBL/GenBank/DDBJ whole genome shotgun (WGS) entry which is preliminary data.</text>
</comment>
<sequence>MPELTTSVANEQYTSTTAVPAFDQTENLNLEPRQAFFPMKNVIQNYAWGSKTSLNQLFAISNPESAPQAEMWMGAHPNGCSLVTSRGISVKLSELIANNPQHYLGEHTANAFGELPYLFKILAAEQALSIQVHPSKAQAESGYAKEQQLGVPLTASHRNYKDPNHKPELVYALTQYQAMNGFRSIEEIIENFTQLAIPELNWLLEAFTEEPNSHGLASFFSGILSLHGEQKEMALTMLMIKAKLSIEPVYALITELEKQYPNDVGLFAPLMLNVITLQPGEAMYLDAQTPHAYLHGTGLEIMANSDNVLRAGLTPKHIDVEELVSCTQFVSKPKHSLKLVPSIDAGIENFEVPVDDFKFSILHDSDNRHLTTTSAEILLPLDKPMTLTHSNGETCQIAIGDSVFVAANTDNYTLSCQGRVARAYS</sequence>
<protein>
    <recommendedName>
        <fullName evidence="5">Mannose-6-phosphate isomerase</fullName>
        <ecNumber evidence="4">5.3.1.8</ecNumber>
    </recommendedName>
    <alternativeName>
        <fullName evidence="10">Phosphohexomutase</fullName>
    </alternativeName>
    <alternativeName>
        <fullName evidence="11">Phosphomannose isomerase</fullName>
    </alternativeName>
</protein>
<evidence type="ECO:0000256" key="5">
    <source>
        <dbReference type="ARBA" id="ARBA00018236"/>
    </source>
</evidence>
<keyword evidence="8 14" id="KW-0862">Zinc</keyword>
<dbReference type="EMBL" id="LUAX01000001">
    <property type="protein sequence ID" value="OAN00006.1"/>
    <property type="molecule type" value="Genomic_DNA"/>
</dbReference>
<accession>A0A178JDP4</accession>
<dbReference type="Pfam" id="PF21621">
    <property type="entry name" value="MPI_cupin_dom"/>
    <property type="match status" value="1"/>
</dbReference>
<dbReference type="GO" id="GO:0005829">
    <property type="term" value="C:cytosol"/>
    <property type="evidence" value="ECO:0007669"/>
    <property type="project" value="TreeGrafter"/>
</dbReference>
<dbReference type="InterPro" id="IPR016305">
    <property type="entry name" value="Mannose-6-P_Isomerase"/>
</dbReference>
<feature type="domain" description="Phosphomannose isomerase type I catalytic" evidence="15">
    <location>
        <begin position="37"/>
        <end position="184"/>
    </location>
</feature>
<dbReference type="Proteomes" id="UP000094761">
    <property type="component" value="Unassembled WGS sequence"/>
</dbReference>
<comment type="catalytic activity">
    <reaction evidence="1">
        <text>D-mannose 6-phosphate = D-fructose 6-phosphate</text>
        <dbReference type="Rhea" id="RHEA:12356"/>
        <dbReference type="ChEBI" id="CHEBI:58735"/>
        <dbReference type="ChEBI" id="CHEBI:61527"/>
        <dbReference type="EC" id="5.3.1.8"/>
    </reaction>
</comment>
<evidence type="ECO:0000256" key="11">
    <source>
        <dbReference type="ARBA" id="ARBA00030762"/>
    </source>
</evidence>
<dbReference type="InterPro" id="IPR011051">
    <property type="entry name" value="RmlC_Cupin_sf"/>
</dbReference>
<comment type="subcellular location">
    <subcellularLocation>
        <location evidence="2">Cytoplasm</location>
    </subcellularLocation>
</comment>
<evidence type="ECO:0000256" key="9">
    <source>
        <dbReference type="ARBA" id="ARBA00023235"/>
    </source>
</evidence>
<dbReference type="PIRSF" id="PIRSF001480">
    <property type="entry name" value="Mannose-6-phosphate_isomerase"/>
    <property type="match status" value="1"/>
</dbReference>
<dbReference type="GO" id="GO:0004476">
    <property type="term" value="F:mannose-6-phosphate isomerase activity"/>
    <property type="evidence" value="ECO:0007669"/>
    <property type="project" value="UniProtKB-EC"/>
</dbReference>
<dbReference type="InterPro" id="IPR014710">
    <property type="entry name" value="RmlC-like_jellyroll"/>
</dbReference>
<feature type="domain" description="Phosphomannose isomerase type I helical insertion" evidence="16">
    <location>
        <begin position="211"/>
        <end position="272"/>
    </location>
</feature>
<evidence type="ECO:0000256" key="1">
    <source>
        <dbReference type="ARBA" id="ARBA00000757"/>
    </source>
</evidence>
<dbReference type="InterPro" id="IPR046458">
    <property type="entry name" value="PMI_typeI_hel"/>
</dbReference>
<evidence type="ECO:0000256" key="12">
    <source>
        <dbReference type="ARBA" id="ARBA00058469"/>
    </source>
</evidence>
<keyword evidence="9 18" id="KW-0413">Isomerase</keyword>
<dbReference type="GO" id="GO:0009298">
    <property type="term" value="P:GDP-mannose biosynthetic process"/>
    <property type="evidence" value="ECO:0007669"/>
    <property type="project" value="InterPro"/>
</dbReference>
<dbReference type="InterPro" id="IPR049071">
    <property type="entry name" value="MPI_cupin_dom"/>
</dbReference>
<dbReference type="InterPro" id="IPR001250">
    <property type="entry name" value="Man6P_Isoase-1"/>
</dbReference>
<dbReference type="FunFam" id="2.60.120.10:FF:000030">
    <property type="entry name" value="Mannose-6-phosphate isomerase ManA"/>
    <property type="match status" value="1"/>
</dbReference>
<evidence type="ECO:0000256" key="6">
    <source>
        <dbReference type="ARBA" id="ARBA00022490"/>
    </source>
</evidence>
<name>A0A178JDP4_9VIBR</name>
<dbReference type="GO" id="GO:0005975">
    <property type="term" value="P:carbohydrate metabolic process"/>
    <property type="evidence" value="ECO:0007669"/>
    <property type="project" value="InterPro"/>
</dbReference>
<evidence type="ECO:0000313" key="19">
    <source>
        <dbReference type="Proteomes" id="UP000094761"/>
    </source>
</evidence>
<evidence type="ECO:0000259" key="17">
    <source>
        <dbReference type="Pfam" id="PF21621"/>
    </source>
</evidence>
<dbReference type="InterPro" id="IPR018050">
    <property type="entry name" value="Pmannose_isomerase-type1_CS"/>
</dbReference>
<dbReference type="Gene3D" id="1.10.441.10">
    <property type="entry name" value="Phosphomannose Isomerase, domain 2"/>
    <property type="match status" value="1"/>
</dbReference>
<reference evidence="18 19" key="1">
    <citation type="submission" date="2016-03" db="EMBL/GenBank/DDBJ databases">
        <title>Draft genome sequence of the Vibrio tubiashii subs. europaeus.</title>
        <authorList>
            <person name="Spinard E."/>
            <person name="Dubert J."/>
            <person name="Nelson D.R."/>
            <person name="Barja J.L."/>
        </authorList>
    </citation>
    <scope>NUCLEOTIDE SEQUENCE [LARGE SCALE GENOMIC DNA]</scope>
    <source>
        <strain evidence="19">PP-638</strain>
    </source>
</reference>
<feature type="active site" evidence="13">
    <location>
        <position position="310"/>
    </location>
</feature>
<dbReference type="PANTHER" id="PTHR10309">
    <property type="entry name" value="MANNOSE-6-PHOSPHATE ISOMERASE"/>
    <property type="match status" value="1"/>
</dbReference>
<feature type="domain" description="Mannose-6-phosphate isomerase cupin" evidence="17">
    <location>
        <begin position="347"/>
        <end position="424"/>
    </location>
</feature>
<evidence type="ECO:0000256" key="14">
    <source>
        <dbReference type="PIRSR" id="PIRSR001480-2"/>
    </source>
</evidence>
<evidence type="ECO:0000259" key="15">
    <source>
        <dbReference type="Pfam" id="PF20511"/>
    </source>
</evidence>
<feature type="binding site" evidence="14">
    <location>
        <position position="291"/>
    </location>
    <ligand>
        <name>Zn(2+)</name>
        <dbReference type="ChEBI" id="CHEBI:29105"/>
    </ligand>
</feature>
<keyword evidence="7 14" id="KW-0479">Metal-binding</keyword>
<comment type="cofactor">
    <cofactor evidence="14">
        <name>Zn(2+)</name>
        <dbReference type="ChEBI" id="CHEBI:29105"/>
    </cofactor>
    <text evidence="14">Binds 1 zinc ion per subunit.</text>
</comment>
<dbReference type="OrthoDB" id="9792649at2"/>
<comment type="similarity">
    <text evidence="3">Belongs to the mannose-6-phosphate isomerase type 1 family.</text>
</comment>
<evidence type="ECO:0000256" key="13">
    <source>
        <dbReference type="PIRSR" id="PIRSR001480-1"/>
    </source>
</evidence>
<evidence type="ECO:0000256" key="7">
    <source>
        <dbReference type="ARBA" id="ARBA00022723"/>
    </source>
</evidence>
<comment type="function">
    <text evidence="12">Involved in the conversion of glucose to GDP-L-fucose, which can be converted to L-fucose, a capsular polysaccharide.</text>
</comment>
<feature type="binding site" evidence="14">
    <location>
        <position position="168"/>
    </location>
    <ligand>
        <name>Zn(2+)</name>
        <dbReference type="ChEBI" id="CHEBI:29105"/>
    </ligand>
</feature>
<dbReference type="PANTHER" id="PTHR10309:SF0">
    <property type="entry name" value="MANNOSE-6-PHOSPHATE ISOMERASE"/>
    <property type="match status" value="1"/>
</dbReference>
<dbReference type="PRINTS" id="PR00714">
    <property type="entry name" value="MAN6PISMRASE"/>
</dbReference>
<evidence type="ECO:0000256" key="2">
    <source>
        <dbReference type="ARBA" id="ARBA00004496"/>
    </source>
</evidence>
<feature type="binding site" evidence="14">
    <location>
        <position position="133"/>
    </location>
    <ligand>
        <name>Zn(2+)</name>
        <dbReference type="ChEBI" id="CHEBI:29105"/>
    </ligand>
</feature>
<evidence type="ECO:0000259" key="16">
    <source>
        <dbReference type="Pfam" id="PF20512"/>
    </source>
</evidence>
<evidence type="ECO:0000256" key="4">
    <source>
        <dbReference type="ARBA" id="ARBA00011956"/>
    </source>
</evidence>
<dbReference type="EC" id="5.3.1.8" evidence="4"/>